<dbReference type="OrthoDB" id="5381562at2759"/>
<feature type="region of interest" description="Disordered" evidence="1">
    <location>
        <begin position="49"/>
        <end position="69"/>
    </location>
</feature>
<accession>A0A319DZF9</accession>
<dbReference type="EMBL" id="KZ826383">
    <property type="protein sequence ID" value="PYI03192.1"/>
    <property type="molecule type" value="Genomic_DNA"/>
</dbReference>
<dbReference type="VEuPathDB" id="FungiDB:BO78DRAFT_323279"/>
<evidence type="ECO:0000313" key="3">
    <source>
        <dbReference type="Proteomes" id="UP000248423"/>
    </source>
</evidence>
<proteinExistence type="predicted"/>
<protein>
    <submittedName>
        <fullName evidence="2">Uncharacterized protein</fullName>
    </submittedName>
</protein>
<dbReference type="Proteomes" id="UP000248423">
    <property type="component" value="Unassembled WGS sequence"/>
</dbReference>
<evidence type="ECO:0000256" key="1">
    <source>
        <dbReference type="SAM" id="MobiDB-lite"/>
    </source>
</evidence>
<reference evidence="2 3" key="1">
    <citation type="submission" date="2018-02" db="EMBL/GenBank/DDBJ databases">
        <title>The genomes of Aspergillus section Nigri reveals drivers in fungal speciation.</title>
        <authorList>
            <consortium name="DOE Joint Genome Institute"/>
            <person name="Vesth T.C."/>
            <person name="Nybo J."/>
            <person name="Theobald S."/>
            <person name="Brandl J."/>
            <person name="Frisvad J.C."/>
            <person name="Nielsen K.F."/>
            <person name="Lyhne E.K."/>
            <person name="Kogle M.E."/>
            <person name="Kuo A."/>
            <person name="Riley R."/>
            <person name="Clum A."/>
            <person name="Nolan M."/>
            <person name="Lipzen A."/>
            <person name="Salamov A."/>
            <person name="Henrissat B."/>
            <person name="Wiebenga A."/>
            <person name="De vries R.P."/>
            <person name="Grigoriev I.V."/>
            <person name="Mortensen U.H."/>
            <person name="Andersen M.R."/>
            <person name="Baker S.E."/>
        </authorList>
    </citation>
    <scope>NUCLEOTIDE SEQUENCE [LARGE SCALE GENOMIC DNA]</scope>
    <source>
        <strain evidence="2 3">CBS 121057</strain>
    </source>
</reference>
<dbReference type="STRING" id="1448318.A0A319DZF9"/>
<dbReference type="AlphaFoldDB" id="A0A319DZF9"/>
<evidence type="ECO:0000313" key="2">
    <source>
        <dbReference type="EMBL" id="PYI03192.1"/>
    </source>
</evidence>
<organism evidence="2 3">
    <name type="scientific">Aspergillus sclerotiicarbonarius (strain CBS 121057 / IBT 28362)</name>
    <dbReference type="NCBI Taxonomy" id="1448318"/>
    <lineage>
        <taxon>Eukaryota</taxon>
        <taxon>Fungi</taxon>
        <taxon>Dikarya</taxon>
        <taxon>Ascomycota</taxon>
        <taxon>Pezizomycotina</taxon>
        <taxon>Eurotiomycetes</taxon>
        <taxon>Eurotiomycetidae</taxon>
        <taxon>Eurotiales</taxon>
        <taxon>Aspergillaceae</taxon>
        <taxon>Aspergillus</taxon>
        <taxon>Aspergillus subgen. Circumdati</taxon>
    </lineage>
</organism>
<name>A0A319DZF9_ASPSB</name>
<sequence>MHPPENERPSRRPAQKKEYWCETNENIKWFEIAAQHVLHEMTHLDSAGKQAGYPEVTDDQVTSHGTEDVSSKNYISNARKLAEKWQKNEASCEAKKEMPPYRNADSIAMAALGKYESTQNFGYIKG</sequence>
<keyword evidence="3" id="KW-1185">Reference proteome</keyword>
<gene>
    <name evidence="2" type="ORF">BO78DRAFT_323279</name>
</gene>